<dbReference type="CDD" id="cd00090">
    <property type="entry name" value="HTH_ARSR"/>
    <property type="match status" value="1"/>
</dbReference>
<dbReference type="PROSITE" id="PS50987">
    <property type="entry name" value="HTH_ARSR_2"/>
    <property type="match status" value="1"/>
</dbReference>
<dbReference type="OrthoDB" id="9798835at2"/>
<evidence type="ECO:0000256" key="1">
    <source>
        <dbReference type="ARBA" id="ARBA00023015"/>
    </source>
</evidence>
<dbReference type="PANTHER" id="PTHR33154">
    <property type="entry name" value="TRANSCRIPTIONAL REGULATOR, ARSR FAMILY"/>
    <property type="match status" value="1"/>
</dbReference>
<keyword evidence="3" id="KW-0804">Transcription</keyword>
<dbReference type="RefSeq" id="WP_108960848.1">
    <property type="nucleotide sequence ID" value="NZ_BFAZ01000009.1"/>
</dbReference>
<dbReference type="Proteomes" id="UP000245206">
    <property type="component" value="Unassembled WGS sequence"/>
</dbReference>
<sequence>MALNKKTEFPAPIQSFASFAKLLSHPARIAILEVLAKRQTCVCGEIVDELPLAQSTVSQHLKELKEGGLVKGEIEGTSSCYCINWENFNQMSDAFILSLNTIKEFQRENGSCC</sequence>
<dbReference type="InterPro" id="IPR011991">
    <property type="entry name" value="ArsR-like_HTH"/>
</dbReference>
<organism evidence="5 6">
    <name type="scientific">Leptospira ellinghausenii</name>
    <dbReference type="NCBI Taxonomy" id="1917822"/>
    <lineage>
        <taxon>Bacteria</taxon>
        <taxon>Pseudomonadati</taxon>
        <taxon>Spirochaetota</taxon>
        <taxon>Spirochaetia</taxon>
        <taxon>Leptospirales</taxon>
        <taxon>Leptospiraceae</taxon>
        <taxon>Leptospira</taxon>
    </lineage>
</organism>
<comment type="caution">
    <text evidence="5">The sequence shown here is derived from an EMBL/GenBank/DDBJ whole genome shotgun (WGS) entry which is preliminary data.</text>
</comment>
<dbReference type="InterPro" id="IPR036390">
    <property type="entry name" value="WH_DNA-bd_sf"/>
</dbReference>
<dbReference type="AlphaFoldDB" id="A0A2P2DHB4"/>
<dbReference type="GO" id="GO:0003677">
    <property type="term" value="F:DNA binding"/>
    <property type="evidence" value="ECO:0007669"/>
    <property type="project" value="UniProtKB-KW"/>
</dbReference>
<reference evidence="6" key="1">
    <citation type="journal article" date="2019" name="Microbiol. Immunol.">
        <title>Molecular and phenotypic characterization of Leptospira johnsonii sp. nov., Leptospira ellinghausenii sp. nov. and Leptospira ryugenii sp. nov. isolated from soil and water in Japan.</title>
        <authorList>
            <person name="Masuzawa T."/>
            <person name="Saito M."/>
            <person name="Nakao R."/>
            <person name="Nikaido Y."/>
            <person name="Matsumoto M."/>
            <person name="Ogawa M."/>
            <person name="Yokoyama M."/>
            <person name="Hidaka Y."/>
            <person name="Tomita J."/>
            <person name="Sakakibara K."/>
            <person name="Suzuki K."/>
            <person name="Yasuda S."/>
            <person name="Sato H."/>
            <person name="Yamaguchi M."/>
            <person name="Yoshida S.I."/>
            <person name="Koizumi N."/>
            <person name="Kawamura Y."/>
        </authorList>
    </citation>
    <scope>NUCLEOTIDE SEQUENCE [LARGE SCALE GENOMIC DNA]</scope>
    <source>
        <strain evidence="6">E18</strain>
    </source>
</reference>
<evidence type="ECO:0000256" key="3">
    <source>
        <dbReference type="ARBA" id="ARBA00023163"/>
    </source>
</evidence>
<evidence type="ECO:0000256" key="2">
    <source>
        <dbReference type="ARBA" id="ARBA00023125"/>
    </source>
</evidence>
<dbReference type="Pfam" id="PF12840">
    <property type="entry name" value="HTH_20"/>
    <property type="match status" value="1"/>
</dbReference>
<dbReference type="InterPro" id="IPR036388">
    <property type="entry name" value="WH-like_DNA-bd_sf"/>
</dbReference>
<dbReference type="SUPFAM" id="SSF46785">
    <property type="entry name" value="Winged helix' DNA-binding domain"/>
    <property type="match status" value="1"/>
</dbReference>
<dbReference type="GO" id="GO:0003700">
    <property type="term" value="F:DNA-binding transcription factor activity"/>
    <property type="evidence" value="ECO:0007669"/>
    <property type="project" value="InterPro"/>
</dbReference>
<name>A0A2P2DHB4_9LEPT</name>
<keyword evidence="2" id="KW-0238">DNA-binding</keyword>
<dbReference type="NCBIfam" id="NF033788">
    <property type="entry name" value="HTH_metalloreg"/>
    <property type="match status" value="1"/>
</dbReference>
<evidence type="ECO:0000259" key="4">
    <source>
        <dbReference type="PROSITE" id="PS50987"/>
    </source>
</evidence>
<dbReference type="InterPro" id="IPR051081">
    <property type="entry name" value="HTH_MetalResp_TranReg"/>
</dbReference>
<keyword evidence="6" id="KW-1185">Reference proteome</keyword>
<dbReference type="SMART" id="SM00418">
    <property type="entry name" value="HTH_ARSR"/>
    <property type="match status" value="1"/>
</dbReference>
<feature type="domain" description="HTH arsR-type" evidence="4">
    <location>
        <begin position="8"/>
        <end position="103"/>
    </location>
</feature>
<accession>A0A2P2DHB4</accession>
<proteinExistence type="predicted"/>
<protein>
    <submittedName>
        <fullName evidence="5">ArsR family transcriptional regulator</fullName>
    </submittedName>
</protein>
<dbReference type="EMBL" id="BFAZ01000009">
    <property type="protein sequence ID" value="GBF44011.1"/>
    <property type="molecule type" value="Genomic_DNA"/>
</dbReference>
<keyword evidence="1" id="KW-0805">Transcription regulation</keyword>
<evidence type="ECO:0000313" key="5">
    <source>
        <dbReference type="EMBL" id="GBF44011.1"/>
    </source>
</evidence>
<dbReference type="PANTHER" id="PTHR33154:SF15">
    <property type="entry name" value="REGULATORY PROTEIN ARSR"/>
    <property type="match status" value="1"/>
</dbReference>
<dbReference type="Gene3D" id="1.10.10.10">
    <property type="entry name" value="Winged helix-like DNA-binding domain superfamily/Winged helix DNA-binding domain"/>
    <property type="match status" value="1"/>
</dbReference>
<dbReference type="PRINTS" id="PR00778">
    <property type="entry name" value="HTHARSR"/>
</dbReference>
<dbReference type="InterPro" id="IPR001845">
    <property type="entry name" value="HTH_ArsR_DNA-bd_dom"/>
</dbReference>
<gene>
    <name evidence="5" type="ORF">LPTSP2_33140</name>
</gene>
<evidence type="ECO:0000313" key="6">
    <source>
        <dbReference type="Proteomes" id="UP000245206"/>
    </source>
</evidence>